<accession>A0ABN1VDY4</accession>
<evidence type="ECO:0000313" key="1">
    <source>
        <dbReference type="EMBL" id="GAA1207266.1"/>
    </source>
</evidence>
<proteinExistence type="predicted"/>
<sequence length="61" mass="6510">MKLDPLRPSSPPRSLGVIPQTGYIQSFLDPNAGVDKIATMSTQLFRGLLSTPRAGVTLRAA</sequence>
<reference evidence="1 2" key="1">
    <citation type="journal article" date="2019" name="Int. J. Syst. Evol. Microbiol.">
        <title>The Global Catalogue of Microorganisms (GCM) 10K type strain sequencing project: providing services to taxonomists for standard genome sequencing and annotation.</title>
        <authorList>
            <consortium name="The Broad Institute Genomics Platform"/>
            <consortium name="The Broad Institute Genome Sequencing Center for Infectious Disease"/>
            <person name="Wu L."/>
            <person name="Ma J."/>
        </authorList>
    </citation>
    <scope>NUCLEOTIDE SEQUENCE [LARGE SCALE GENOMIC DNA]</scope>
    <source>
        <strain evidence="1 2">JCM 12762</strain>
    </source>
</reference>
<dbReference type="EMBL" id="BAAAKW010000008">
    <property type="protein sequence ID" value="GAA1207266.1"/>
    <property type="molecule type" value="Genomic_DNA"/>
</dbReference>
<comment type="caution">
    <text evidence="1">The sequence shown here is derived from an EMBL/GenBank/DDBJ whole genome shotgun (WGS) entry which is preliminary data.</text>
</comment>
<organism evidence="1 2">
    <name type="scientific">Rhodoglobus aureus</name>
    <dbReference type="NCBI Taxonomy" id="191497"/>
    <lineage>
        <taxon>Bacteria</taxon>
        <taxon>Bacillati</taxon>
        <taxon>Actinomycetota</taxon>
        <taxon>Actinomycetes</taxon>
        <taxon>Micrococcales</taxon>
        <taxon>Microbacteriaceae</taxon>
        <taxon>Rhodoglobus</taxon>
    </lineage>
</organism>
<gene>
    <name evidence="1" type="ORF">GCM10009655_02940</name>
</gene>
<dbReference type="Proteomes" id="UP001500943">
    <property type="component" value="Unassembled WGS sequence"/>
</dbReference>
<protein>
    <submittedName>
        <fullName evidence="1">Uncharacterized protein</fullName>
    </submittedName>
</protein>
<keyword evidence="2" id="KW-1185">Reference proteome</keyword>
<name>A0ABN1VDY4_9MICO</name>
<evidence type="ECO:0000313" key="2">
    <source>
        <dbReference type="Proteomes" id="UP001500943"/>
    </source>
</evidence>